<dbReference type="AlphaFoldDB" id="A0A455T8G4"/>
<dbReference type="Gene3D" id="3.50.30.50">
    <property type="entry name" value="Putative cyclase"/>
    <property type="match status" value="1"/>
</dbReference>
<accession>A0A455T8G4</accession>
<reference evidence="1" key="1">
    <citation type="submission" date="2018-12" db="EMBL/GenBank/DDBJ databases">
        <title>Novel natural products biosynthetic potential of the class Ktedonobacteria.</title>
        <authorList>
            <person name="Zheng Y."/>
            <person name="Saitou A."/>
            <person name="Wang C.M."/>
            <person name="Toyoda A."/>
            <person name="Minakuchi Y."/>
            <person name="Sekiguchi Y."/>
            <person name="Ueda K."/>
            <person name="Takano H."/>
            <person name="Sakai Y."/>
            <person name="Yokota A."/>
            <person name="Yabe S."/>
        </authorList>
    </citation>
    <scope>NUCLEOTIDE SEQUENCE</scope>
    <source>
        <strain evidence="1">A3-2</strain>
    </source>
</reference>
<dbReference type="InterPro" id="IPR037175">
    <property type="entry name" value="KFase_sf"/>
</dbReference>
<dbReference type="InterPro" id="IPR007325">
    <property type="entry name" value="KFase/CYL"/>
</dbReference>
<name>A0A455T8G4_9CHLR</name>
<organism evidence="1">
    <name type="scientific">Thermogemmatispora argillosa</name>
    <dbReference type="NCBI Taxonomy" id="2045280"/>
    <lineage>
        <taxon>Bacteria</taxon>
        <taxon>Bacillati</taxon>
        <taxon>Chloroflexota</taxon>
        <taxon>Ktedonobacteria</taxon>
        <taxon>Thermogemmatisporales</taxon>
        <taxon>Thermogemmatisporaceae</taxon>
        <taxon>Thermogemmatispora</taxon>
    </lineage>
</organism>
<evidence type="ECO:0000313" key="1">
    <source>
        <dbReference type="EMBL" id="BBH95754.1"/>
    </source>
</evidence>
<dbReference type="SUPFAM" id="SSF102198">
    <property type="entry name" value="Putative cyclase"/>
    <property type="match status" value="1"/>
</dbReference>
<gene>
    <name evidence="1" type="ORF">KTA_39530</name>
</gene>
<dbReference type="PANTHER" id="PTHR31118:SF32">
    <property type="entry name" value="KYNURENINE FORMAMIDASE"/>
    <property type="match status" value="1"/>
</dbReference>
<dbReference type="EMBL" id="AP019377">
    <property type="protein sequence ID" value="BBH95754.1"/>
    <property type="molecule type" value="Genomic_DNA"/>
</dbReference>
<dbReference type="PANTHER" id="PTHR31118">
    <property type="entry name" value="CYCLASE-LIKE PROTEIN 2"/>
    <property type="match status" value="1"/>
</dbReference>
<protein>
    <submittedName>
        <fullName evidence="1">Cyclase</fullName>
    </submittedName>
</protein>
<proteinExistence type="predicted"/>
<dbReference type="GO" id="GO:0019441">
    <property type="term" value="P:L-tryptophan catabolic process to kynurenine"/>
    <property type="evidence" value="ECO:0007669"/>
    <property type="project" value="InterPro"/>
</dbReference>
<dbReference type="GO" id="GO:0004061">
    <property type="term" value="F:arylformamidase activity"/>
    <property type="evidence" value="ECO:0007669"/>
    <property type="project" value="InterPro"/>
</dbReference>
<sequence length="200" mass="21727">MTIFPGDPEPRIEPVEIEPPWQVSRLLLGTHTGTHIDAASHLIPEGKTITQYPPERFLLTGIVIPLEGCGEDTSIEAEALRPHLKALPAGGAALLRTGWDLYWKSERYLRHPYLSLEAARLLVEAGASLVGIDALSVDSSVQGTQHAHATLLGNDVLIVENLTRLDRLASGVVYHCSFLPLPLRGLDGSPVRALAWRTAP</sequence>
<dbReference type="Pfam" id="PF04199">
    <property type="entry name" value="Cyclase"/>
    <property type="match status" value="1"/>
</dbReference>